<dbReference type="Proteomes" id="UP000295705">
    <property type="component" value="Unassembled WGS sequence"/>
</dbReference>
<dbReference type="Pfam" id="PF03861">
    <property type="entry name" value="ANTAR"/>
    <property type="match status" value="1"/>
</dbReference>
<accession>A0A4R6VJ32</accession>
<dbReference type="Gene3D" id="1.10.10.10">
    <property type="entry name" value="Winged helix-like DNA-binding domain superfamily/Winged helix DNA-binding domain"/>
    <property type="match status" value="1"/>
</dbReference>
<sequence length="79" mass="8746">MRDTPPNAIDRPDVISCATGILMERYGCDAEGAIDRLVAWSRETDIGIPLVAAWLIDDVSAVWRRVMPMPTTEETTCPI</sequence>
<organism evidence="2 3">
    <name type="scientific">Actinomycetospora succinea</name>
    <dbReference type="NCBI Taxonomy" id="663603"/>
    <lineage>
        <taxon>Bacteria</taxon>
        <taxon>Bacillati</taxon>
        <taxon>Actinomycetota</taxon>
        <taxon>Actinomycetes</taxon>
        <taxon>Pseudonocardiales</taxon>
        <taxon>Pseudonocardiaceae</taxon>
        <taxon>Actinomycetospora</taxon>
    </lineage>
</organism>
<dbReference type="GO" id="GO:0003723">
    <property type="term" value="F:RNA binding"/>
    <property type="evidence" value="ECO:0007669"/>
    <property type="project" value="InterPro"/>
</dbReference>
<dbReference type="InterPro" id="IPR036388">
    <property type="entry name" value="WH-like_DNA-bd_sf"/>
</dbReference>
<comment type="caution">
    <text evidence="2">The sequence shown here is derived from an EMBL/GenBank/DDBJ whole genome shotgun (WGS) entry which is preliminary data.</text>
</comment>
<dbReference type="AlphaFoldDB" id="A0A4R6VJ32"/>
<name>A0A4R6VJ32_9PSEU</name>
<dbReference type="EMBL" id="SNYO01000002">
    <property type="protein sequence ID" value="TDQ62836.1"/>
    <property type="molecule type" value="Genomic_DNA"/>
</dbReference>
<dbReference type="InterPro" id="IPR005561">
    <property type="entry name" value="ANTAR"/>
</dbReference>
<keyword evidence="3" id="KW-1185">Reference proteome</keyword>
<proteinExistence type="predicted"/>
<evidence type="ECO:0000313" key="3">
    <source>
        <dbReference type="Proteomes" id="UP000295705"/>
    </source>
</evidence>
<dbReference type="RefSeq" id="WP_133825853.1">
    <property type="nucleotide sequence ID" value="NZ_BAABHR010000048.1"/>
</dbReference>
<dbReference type="OrthoDB" id="3787288at2"/>
<reference evidence="2 3" key="1">
    <citation type="submission" date="2019-03" db="EMBL/GenBank/DDBJ databases">
        <title>Genomic Encyclopedia of Type Strains, Phase IV (KMG-IV): sequencing the most valuable type-strain genomes for metagenomic binning, comparative biology and taxonomic classification.</title>
        <authorList>
            <person name="Goeker M."/>
        </authorList>
    </citation>
    <scope>NUCLEOTIDE SEQUENCE [LARGE SCALE GENOMIC DNA]</scope>
    <source>
        <strain evidence="2 3">DSM 45775</strain>
    </source>
</reference>
<evidence type="ECO:0000313" key="2">
    <source>
        <dbReference type="EMBL" id="TDQ62836.1"/>
    </source>
</evidence>
<evidence type="ECO:0000259" key="1">
    <source>
        <dbReference type="Pfam" id="PF03861"/>
    </source>
</evidence>
<protein>
    <submittedName>
        <fullName evidence="2">ANTAR domain-containing protein</fullName>
    </submittedName>
</protein>
<feature type="domain" description="ANTAR" evidence="1">
    <location>
        <begin position="10"/>
        <end position="56"/>
    </location>
</feature>
<gene>
    <name evidence="2" type="ORF">EV188_102492</name>
</gene>